<dbReference type="EMBL" id="JBHMEY010000017">
    <property type="protein sequence ID" value="MFB9096366.1"/>
    <property type="molecule type" value="Genomic_DNA"/>
</dbReference>
<name>A0ABV5GM12_9FLAO</name>
<comment type="caution">
    <text evidence="1">The sequence shown here is derived from an EMBL/GenBank/DDBJ whole genome shotgun (WGS) entry which is preliminary data.</text>
</comment>
<dbReference type="RefSeq" id="WP_236457568.1">
    <property type="nucleotide sequence ID" value="NZ_CBCSGE010000029.1"/>
</dbReference>
<sequence>MKKRIILLCFCFFFVLIAFKQVVISEEKTVEFYLVTKDSSYVAGEPMELRFDMDKKVEDLELFLIHSYSKTVLHPEFENDKAVFKIPELFSKKTGIVSWYLIYESTQKLKGEFRILPNDRTPTRIENYLGPRTILTGNDHFTMLVVVPTDNYDNPKSENSKVEIKYQFLNSITTITKQTKDFIVWKNIYAPTKSGKLLVSSRCDSTTTKEIETEIYPSIATDFKIDYSRNHEFADGNQITTLFTSVITDKYNNIVSDGTFVSFHITTSEDMVLKSYGTTINGIAKGQILHPDHVETYKIKGYVTGMAESNSILIDYKPIIKSFDIKLINDNRTIVVGPIKSFMQQLVSDGIKVVVNIYHKDKLIKTLQEDTSKGIATFTISSEFYKENSYQFEITTLGITQKTEIIKYELNK</sequence>
<evidence type="ECO:0000313" key="1">
    <source>
        <dbReference type="EMBL" id="MFB9096366.1"/>
    </source>
</evidence>
<keyword evidence="2" id="KW-1185">Reference proteome</keyword>
<protein>
    <recommendedName>
        <fullName evidence="3">Macroglobulin domain-containing protein</fullName>
    </recommendedName>
</protein>
<reference evidence="1 2" key="1">
    <citation type="submission" date="2024-09" db="EMBL/GenBank/DDBJ databases">
        <authorList>
            <person name="Sun Q."/>
            <person name="Mori K."/>
        </authorList>
    </citation>
    <scope>NUCLEOTIDE SEQUENCE [LARGE SCALE GENOMIC DNA]</scope>
    <source>
        <strain evidence="1 2">CECT 7955</strain>
    </source>
</reference>
<evidence type="ECO:0000313" key="2">
    <source>
        <dbReference type="Proteomes" id="UP001589607"/>
    </source>
</evidence>
<organism evidence="1 2">
    <name type="scientific">Flavobacterium jumunjinense</name>
    <dbReference type="NCBI Taxonomy" id="998845"/>
    <lineage>
        <taxon>Bacteria</taxon>
        <taxon>Pseudomonadati</taxon>
        <taxon>Bacteroidota</taxon>
        <taxon>Flavobacteriia</taxon>
        <taxon>Flavobacteriales</taxon>
        <taxon>Flavobacteriaceae</taxon>
        <taxon>Flavobacterium</taxon>
    </lineage>
</organism>
<gene>
    <name evidence="1" type="ORF">ACFFVF_07570</name>
</gene>
<accession>A0ABV5GM12</accession>
<evidence type="ECO:0008006" key="3">
    <source>
        <dbReference type="Google" id="ProtNLM"/>
    </source>
</evidence>
<dbReference type="Proteomes" id="UP001589607">
    <property type="component" value="Unassembled WGS sequence"/>
</dbReference>
<proteinExistence type="predicted"/>